<reference evidence="3" key="1">
    <citation type="journal article" date="2008" name="Nat. Genet.">
        <title>The Pristionchus pacificus genome provides a unique perspective on nematode lifestyle and parasitism.</title>
        <authorList>
            <person name="Dieterich C."/>
            <person name="Clifton S.W."/>
            <person name="Schuster L.N."/>
            <person name="Chinwalla A."/>
            <person name="Delehaunty K."/>
            <person name="Dinkelacker I."/>
            <person name="Fulton L."/>
            <person name="Fulton R."/>
            <person name="Godfrey J."/>
            <person name="Minx P."/>
            <person name="Mitreva M."/>
            <person name="Roeseler W."/>
            <person name="Tian H."/>
            <person name="Witte H."/>
            <person name="Yang S.P."/>
            <person name="Wilson R.K."/>
            <person name="Sommer R.J."/>
        </authorList>
    </citation>
    <scope>NUCLEOTIDE SEQUENCE [LARGE SCALE GENOMIC DNA]</scope>
    <source>
        <strain evidence="3">PS312</strain>
    </source>
</reference>
<organism evidence="2 3">
    <name type="scientific">Pristionchus pacificus</name>
    <name type="common">Parasitic nematode worm</name>
    <dbReference type="NCBI Taxonomy" id="54126"/>
    <lineage>
        <taxon>Eukaryota</taxon>
        <taxon>Metazoa</taxon>
        <taxon>Ecdysozoa</taxon>
        <taxon>Nematoda</taxon>
        <taxon>Chromadorea</taxon>
        <taxon>Rhabditida</taxon>
        <taxon>Rhabditina</taxon>
        <taxon>Diplogasteromorpha</taxon>
        <taxon>Diplogasteroidea</taxon>
        <taxon>Neodiplogasteridae</taxon>
        <taxon>Pristionchus</taxon>
    </lineage>
</organism>
<evidence type="ECO:0000256" key="1">
    <source>
        <dbReference type="SAM" id="MobiDB-lite"/>
    </source>
</evidence>
<proteinExistence type="predicted"/>
<accession>A0A8R1YVV2</accession>
<evidence type="ECO:0000313" key="2">
    <source>
        <dbReference type="EnsemblMetazoa" id="PPA39206.1"/>
    </source>
</evidence>
<evidence type="ECO:0000313" key="3">
    <source>
        <dbReference type="Proteomes" id="UP000005239"/>
    </source>
</evidence>
<keyword evidence="3" id="KW-1185">Reference proteome</keyword>
<protein>
    <submittedName>
        <fullName evidence="2">Uncharacterized protein</fullName>
    </submittedName>
</protein>
<sequence>MFSSDSHIDTDDFGDDYKVRHKNKGKVEGYTNEESIAARDQSQPTKKGGQTIYQEACSEVDGLRKQMDWDPTASAENMTNVTVYNDDNGNAVSSNHNMN</sequence>
<reference evidence="2" key="2">
    <citation type="submission" date="2022-06" db="UniProtKB">
        <authorList>
            <consortium name="EnsemblMetazoa"/>
        </authorList>
    </citation>
    <scope>IDENTIFICATION</scope>
    <source>
        <strain evidence="2">PS312</strain>
    </source>
</reference>
<feature type="region of interest" description="Disordered" evidence="1">
    <location>
        <begin position="26"/>
        <end position="50"/>
    </location>
</feature>
<feature type="region of interest" description="Disordered" evidence="1">
    <location>
        <begin position="76"/>
        <end position="99"/>
    </location>
</feature>
<dbReference type="AlphaFoldDB" id="A0A2A6CGC8"/>
<name>A0A2A6CGC8_PRIPA</name>
<dbReference type="EnsemblMetazoa" id="PPA39206.1">
    <property type="protein sequence ID" value="PPA39206.1"/>
    <property type="gene ID" value="WBGene00277575"/>
</dbReference>
<dbReference type="Proteomes" id="UP000005239">
    <property type="component" value="Unassembled WGS sequence"/>
</dbReference>
<gene>
    <name evidence="2" type="primary">WBGene00277575</name>
</gene>
<accession>A0A2A6CGC8</accession>